<comment type="caution">
    <text evidence="7">The sequence shown here is derived from an EMBL/GenBank/DDBJ whole genome shotgun (WGS) entry which is preliminary data.</text>
</comment>
<dbReference type="HAMAP" id="MF_00376">
    <property type="entry name" value="Dephospho_CoA_kinase"/>
    <property type="match status" value="1"/>
</dbReference>
<dbReference type="InterPro" id="IPR027417">
    <property type="entry name" value="P-loop_NTPase"/>
</dbReference>
<keyword evidence="5 7" id="KW-0418">Kinase</keyword>
<dbReference type="EMBL" id="NVWI01000008">
    <property type="protein sequence ID" value="PCJ40677.1"/>
    <property type="molecule type" value="Genomic_DNA"/>
</dbReference>
<evidence type="ECO:0000256" key="5">
    <source>
        <dbReference type="HAMAP-Rule" id="MF_00376"/>
    </source>
</evidence>
<keyword evidence="3 5" id="KW-0067">ATP-binding</keyword>
<organism evidence="7 8">
    <name type="scientific">SAR86 cluster bacterium</name>
    <dbReference type="NCBI Taxonomy" id="2030880"/>
    <lineage>
        <taxon>Bacteria</taxon>
        <taxon>Pseudomonadati</taxon>
        <taxon>Pseudomonadota</taxon>
        <taxon>Gammaproteobacteria</taxon>
        <taxon>SAR86 cluster</taxon>
    </lineage>
</organism>
<comment type="catalytic activity">
    <reaction evidence="5">
        <text>3'-dephospho-CoA + ATP = ADP + CoA + H(+)</text>
        <dbReference type="Rhea" id="RHEA:18245"/>
        <dbReference type="ChEBI" id="CHEBI:15378"/>
        <dbReference type="ChEBI" id="CHEBI:30616"/>
        <dbReference type="ChEBI" id="CHEBI:57287"/>
        <dbReference type="ChEBI" id="CHEBI:57328"/>
        <dbReference type="ChEBI" id="CHEBI:456216"/>
        <dbReference type="EC" id="2.7.1.24"/>
    </reaction>
</comment>
<name>A0A2A5CA19_9GAMM</name>
<keyword evidence="4 5" id="KW-0173">Coenzyme A biosynthesis</keyword>
<feature type="binding site" evidence="5">
    <location>
        <begin position="18"/>
        <end position="23"/>
    </location>
    <ligand>
        <name>ATP</name>
        <dbReference type="ChEBI" id="CHEBI:30616"/>
    </ligand>
</feature>
<evidence type="ECO:0000256" key="6">
    <source>
        <dbReference type="NCBIfam" id="TIGR00152"/>
    </source>
</evidence>
<dbReference type="GO" id="GO:0005737">
    <property type="term" value="C:cytoplasm"/>
    <property type="evidence" value="ECO:0007669"/>
    <property type="project" value="UniProtKB-SubCell"/>
</dbReference>
<comment type="similarity">
    <text evidence="1 5">Belongs to the CoaE family.</text>
</comment>
<dbReference type="InterPro" id="IPR001977">
    <property type="entry name" value="Depp_CoAkinase"/>
</dbReference>
<dbReference type="PROSITE" id="PS51219">
    <property type="entry name" value="DPCK"/>
    <property type="match status" value="1"/>
</dbReference>
<dbReference type="Proteomes" id="UP000228987">
    <property type="component" value="Unassembled WGS sequence"/>
</dbReference>
<keyword evidence="2 5" id="KW-0547">Nucleotide-binding</keyword>
<dbReference type="EC" id="2.7.1.24" evidence="5 6"/>
<dbReference type="GO" id="GO:0015937">
    <property type="term" value="P:coenzyme A biosynthetic process"/>
    <property type="evidence" value="ECO:0007669"/>
    <property type="project" value="UniProtKB-UniRule"/>
</dbReference>
<dbReference type="CDD" id="cd02022">
    <property type="entry name" value="DPCK"/>
    <property type="match status" value="1"/>
</dbReference>
<evidence type="ECO:0000313" key="8">
    <source>
        <dbReference type="Proteomes" id="UP000228987"/>
    </source>
</evidence>
<comment type="function">
    <text evidence="5">Catalyzes the phosphorylation of the 3'-hydroxyl group of dephosphocoenzyme A to form coenzyme A.</text>
</comment>
<comment type="pathway">
    <text evidence="5">Cofactor biosynthesis; coenzyme A biosynthesis; CoA from (R)-pantothenate: step 5/5.</text>
</comment>
<dbReference type="GO" id="GO:0005524">
    <property type="term" value="F:ATP binding"/>
    <property type="evidence" value="ECO:0007669"/>
    <property type="project" value="UniProtKB-UniRule"/>
</dbReference>
<gene>
    <name evidence="5" type="primary">coaE</name>
    <name evidence="7" type="ORF">COA71_10575</name>
</gene>
<comment type="subcellular location">
    <subcellularLocation>
        <location evidence="5">Cytoplasm</location>
    </subcellularLocation>
</comment>
<dbReference type="PANTHER" id="PTHR10695">
    <property type="entry name" value="DEPHOSPHO-COA KINASE-RELATED"/>
    <property type="match status" value="1"/>
</dbReference>
<dbReference type="PANTHER" id="PTHR10695:SF46">
    <property type="entry name" value="BIFUNCTIONAL COENZYME A SYNTHASE-RELATED"/>
    <property type="match status" value="1"/>
</dbReference>
<proteinExistence type="inferred from homology"/>
<keyword evidence="5" id="KW-0963">Cytoplasm</keyword>
<accession>A0A2A5CA19</accession>
<evidence type="ECO:0000256" key="4">
    <source>
        <dbReference type="ARBA" id="ARBA00022993"/>
    </source>
</evidence>
<evidence type="ECO:0000256" key="3">
    <source>
        <dbReference type="ARBA" id="ARBA00022840"/>
    </source>
</evidence>
<dbReference type="AlphaFoldDB" id="A0A2A5CA19"/>
<evidence type="ECO:0000313" key="7">
    <source>
        <dbReference type="EMBL" id="PCJ40677.1"/>
    </source>
</evidence>
<dbReference type="NCBIfam" id="TIGR00152">
    <property type="entry name" value="dephospho-CoA kinase"/>
    <property type="match status" value="1"/>
</dbReference>
<evidence type="ECO:0000256" key="1">
    <source>
        <dbReference type="ARBA" id="ARBA00009018"/>
    </source>
</evidence>
<evidence type="ECO:0000256" key="2">
    <source>
        <dbReference type="ARBA" id="ARBA00022741"/>
    </source>
</evidence>
<protein>
    <recommendedName>
        <fullName evidence="5 6">Dephospho-CoA kinase</fullName>
        <ecNumber evidence="5 6">2.7.1.24</ecNumber>
    </recommendedName>
    <alternativeName>
        <fullName evidence="5">Dephosphocoenzyme A kinase</fullName>
    </alternativeName>
</protein>
<sequence>MSTDNSLPLTIGLTGGIGSGKSNVSQFFAELGVPVIDTDQLSRELVKPGSPLLSEISKYFGNEILLPSGNLDRNSLRKKIFANPDKKQWLEQLLHPKIKELLLTQLTNYKNAYVVIVVPLLLESTNYNFINRVLVVDCSEELQLKRTAIRDQSKVAEIKKIINSQMPRTQRLSLADDIIVNQGSLNSLREKVLELHEKYQQLND</sequence>
<dbReference type="Gene3D" id="3.40.50.300">
    <property type="entry name" value="P-loop containing nucleotide triphosphate hydrolases"/>
    <property type="match status" value="1"/>
</dbReference>
<dbReference type="UniPathway" id="UPA00241">
    <property type="reaction ID" value="UER00356"/>
</dbReference>
<keyword evidence="5" id="KW-0808">Transferase</keyword>
<reference evidence="8" key="1">
    <citation type="submission" date="2017-08" db="EMBL/GenBank/DDBJ databases">
        <title>A dynamic microbial community with high functional redundancy inhabits the cold, oxic subseafloor aquifer.</title>
        <authorList>
            <person name="Tully B.J."/>
            <person name="Wheat C.G."/>
            <person name="Glazer B.T."/>
            <person name="Huber J.A."/>
        </authorList>
    </citation>
    <scope>NUCLEOTIDE SEQUENCE [LARGE SCALE GENOMIC DNA]</scope>
</reference>
<dbReference type="SUPFAM" id="SSF52540">
    <property type="entry name" value="P-loop containing nucleoside triphosphate hydrolases"/>
    <property type="match status" value="1"/>
</dbReference>
<dbReference type="Pfam" id="PF01121">
    <property type="entry name" value="CoaE"/>
    <property type="match status" value="1"/>
</dbReference>
<dbReference type="GO" id="GO:0004140">
    <property type="term" value="F:dephospho-CoA kinase activity"/>
    <property type="evidence" value="ECO:0007669"/>
    <property type="project" value="UniProtKB-UniRule"/>
</dbReference>